<dbReference type="Proteomes" id="UP000481153">
    <property type="component" value="Unassembled WGS sequence"/>
</dbReference>
<feature type="compositionally biased region" description="Polar residues" evidence="1">
    <location>
        <begin position="58"/>
        <end position="68"/>
    </location>
</feature>
<dbReference type="OrthoDB" id="68065at2759"/>
<sequence length="303" mass="34344">MHLDQLLTTASALQRSQDHHMDAQPRIAYHLPLPSLMHDGGGRIASGHSGNAHHDQQQYEYRSPNQSPADDYAPATFLPEHRSPTRLLPSLQHQPQSSFLAPLHITPALSSHHDTLSTPVHQWTHSGYRPHHAFLPSIHVKEEPSRNMHSSVINASAIQRRLAIERRNLKRNIVPRNHGSSVAAAAEKTALLHSIIVADAKNTKNRESAAAYREKRDRKMKLILAEIHQIQAAHPSIEFRDWTPAKLAKSERKPDESKEDYRRRTNRESAAGSREQQKEKLHYLTQELVRMRALVPTESEPSS</sequence>
<feature type="region of interest" description="Disordered" evidence="1">
    <location>
        <begin position="247"/>
        <end position="282"/>
    </location>
</feature>
<accession>A0A6G0XFY8</accession>
<evidence type="ECO:0000313" key="3">
    <source>
        <dbReference type="Proteomes" id="UP000481153"/>
    </source>
</evidence>
<reference evidence="2 3" key="1">
    <citation type="submission" date="2019-07" db="EMBL/GenBank/DDBJ databases">
        <title>Genomics analysis of Aphanomyces spp. identifies a new class of oomycete effector associated with host adaptation.</title>
        <authorList>
            <person name="Gaulin E."/>
        </authorList>
    </citation>
    <scope>NUCLEOTIDE SEQUENCE [LARGE SCALE GENOMIC DNA]</scope>
    <source>
        <strain evidence="2 3">ATCC 201684</strain>
    </source>
</reference>
<comment type="caution">
    <text evidence="2">The sequence shown here is derived from an EMBL/GenBank/DDBJ whole genome shotgun (WGS) entry which is preliminary data.</text>
</comment>
<dbReference type="VEuPathDB" id="FungiDB:AeMF1_006440"/>
<evidence type="ECO:0000313" key="2">
    <source>
        <dbReference type="EMBL" id="KAF0739079.1"/>
    </source>
</evidence>
<dbReference type="EMBL" id="VJMJ01000067">
    <property type="protein sequence ID" value="KAF0739079.1"/>
    <property type="molecule type" value="Genomic_DNA"/>
</dbReference>
<dbReference type="VEuPathDB" id="FungiDB:AeMF1_019287"/>
<protein>
    <submittedName>
        <fullName evidence="2">Uncharacterized protein</fullName>
    </submittedName>
</protein>
<evidence type="ECO:0000256" key="1">
    <source>
        <dbReference type="SAM" id="MobiDB-lite"/>
    </source>
</evidence>
<dbReference type="VEuPathDB" id="FungiDB:AeMF1_006743"/>
<gene>
    <name evidence="2" type="ORF">Ae201684_005259</name>
</gene>
<dbReference type="VEuPathDB" id="FungiDB:AeMF1_013340"/>
<name>A0A6G0XFY8_9STRA</name>
<dbReference type="AlphaFoldDB" id="A0A6G0XFY8"/>
<proteinExistence type="predicted"/>
<feature type="compositionally biased region" description="Basic and acidic residues" evidence="1">
    <location>
        <begin position="247"/>
        <end position="267"/>
    </location>
</feature>
<keyword evidence="3" id="KW-1185">Reference proteome</keyword>
<dbReference type="VEuPathDB" id="FungiDB:AeMF1_005492"/>
<feature type="region of interest" description="Disordered" evidence="1">
    <location>
        <begin position="39"/>
        <end position="77"/>
    </location>
</feature>
<organism evidence="2 3">
    <name type="scientific">Aphanomyces euteiches</name>
    <dbReference type="NCBI Taxonomy" id="100861"/>
    <lineage>
        <taxon>Eukaryota</taxon>
        <taxon>Sar</taxon>
        <taxon>Stramenopiles</taxon>
        <taxon>Oomycota</taxon>
        <taxon>Saprolegniomycetes</taxon>
        <taxon>Saprolegniales</taxon>
        <taxon>Verrucalvaceae</taxon>
        <taxon>Aphanomyces</taxon>
    </lineage>
</organism>